<sequence length="220" mass="22560">MPDFTHIALVLLAALSVAGAERLEDAVQGVPGQDYPIFAEVPDTGFSCDGRINGGYYSDPAAQCQAFHVCSNNIRYSFLCPNGTLFSQLYFVCDWWYNFDCGTAEQLYVLNEQLFTEQEFDGSQLAASLGIVVGGPPQAAGGTVVASGVRGVSSSAGGTVINGNGFGNSQTTVFGGNGNGNGGFINGNGNGGFINGNGNGNGFNGNGVHTGYGAPGNGKK</sequence>
<name>A0A6A4VKU6_AMPAM</name>
<feature type="signal peptide" evidence="1">
    <location>
        <begin position="1"/>
        <end position="20"/>
    </location>
</feature>
<keyword evidence="4" id="KW-1185">Reference proteome</keyword>
<reference evidence="3 4" key="1">
    <citation type="submission" date="2019-07" db="EMBL/GenBank/DDBJ databases">
        <title>Draft genome assembly of a fouling barnacle, Amphibalanus amphitrite (Darwin, 1854): The first reference genome for Thecostraca.</title>
        <authorList>
            <person name="Kim W."/>
        </authorList>
    </citation>
    <scope>NUCLEOTIDE SEQUENCE [LARGE SCALE GENOMIC DNA]</scope>
    <source>
        <strain evidence="3">SNU_AA5</strain>
        <tissue evidence="3">Soma without cirri and trophi</tissue>
    </source>
</reference>
<comment type="caution">
    <text evidence="3">The sequence shown here is derived from an EMBL/GenBank/DDBJ whole genome shotgun (WGS) entry which is preliminary data.</text>
</comment>
<dbReference type="Gene3D" id="2.170.140.10">
    <property type="entry name" value="Chitin binding domain"/>
    <property type="match status" value="1"/>
</dbReference>
<dbReference type="Pfam" id="PF01607">
    <property type="entry name" value="CBM_14"/>
    <property type="match status" value="1"/>
</dbReference>
<organism evidence="3 4">
    <name type="scientific">Amphibalanus amphitrite</name>
    <name type="common">Striped barnacle</name>
    <name type="synonym">Balanus amphitrite</name>
    <dbReference type="NCBI Taxonomy" id="1232801"/>
    <lineage>
        <taxon>Eukaryota</taxon>
        <taxon>Metazoa</taxon>
        <taxon>Ecdysozoa</taxon>
        <taxon>Arthropoda</taxon>
        <taxon>Crustacea</taxon>
        <taxon>Multicrustacea</taxon>
        <taxon>Cirripedia</taxon>
        <taxon>Thoracica</taxon>
        <taxon>Thoracicalcarea</taxon>
        <taxon>Balanomorpha</taxon>
        <taxon>Balanoidea</taxon>
        <taxon>Balanidae</taxon>
        <taxon>Amphibalaninae</taxon>
        <taxon>Amphibalanus</taxon>
    </lineage>
</organism>
<dbReference type="PANTHER" id="PTHR22933:SF43">
    <property type="entry name" value="LP10131P"/>
    <property type="match status" value="1"/>
</dbReference>
<dbReference type="EMBL" id="VIIS01001847">
    <property type="protein sequence ID" value="KAF0291940.1"/>
    <property type="molecule type" value="Genomic_DNA"/>
</dbReference>
<proteinExistence type="predicted"/>
<evidence type="ECO:0000256" key="1">
    <source>
        <dbReference type="SAM" id="SignalP"/>
    </source>
</evidence>
<dbReference type="InterPro" id="IPR052976">
    <property type="entry name" value="Scoloptoxin-like"/>
</dbReference>
<dbReference type="InterPro" id="IPR002557">
    <property type="entry name" value="Chitin-bd_dom"/>
</dbReference>
<dbReference type="Proteomes" id="UP000440578">
    <property type="component" value="Unassembled WGS sequence"/>
</dbReference>
<dbReference type="GO" id="GO:0008061">
    <property type="term" value="F:chitin binding"/>
    <property type="evidence" value="ECO:0007669"/>
    <property type="project" value="InterPro"/>
</dbReference>
<evidence type="ECO:0000313" key="4">
    <source>
        <dbReference type="Proteomes" id="UP000440578"/>
    </source>
</evidence>
<protein>
    <submittedName>
        <fullName evidence="3">Nonribosomal peptide synthetase gloA</fullName>
    </submittedName>
</protein>
<feature type="domain" description="Chitin-binding type-2" evidence="2">
    <location>
        <begin position="45"/>
        <end position="103"/>
    </location>
</feature>
<evidence type="ECO:0000313" key="3">
    <source>
        <dbReference type="EMBL" id="KAF0291940.1"/>
    </source>
</evidence>
<evidence type="ECO:0000259" key="2">
    <source>
        <dbReference type="PROSITE" id="PS50940"/>
    </source>
</evidence>
<dbReference type="PANTHER" id="PTHR22933">
    <property type="entry name" value="FI18007P1-RELATED"/>
    <property type="match status" value="1"/>
</dbReference>
<dbReference type="PROSITE" id="PS50940">
    <property type="entry name" value="CHIT_BIND_II"/>
    <property type="match status" value="1"/>
</dbReference>
<gene>
    <name evidence="3" type="primary">gloA</name>
    <name evidence="3" type="ORF">FJT64_009986</name>
</gene>
<keyword evidence="1" id="KW-0732">Signal</keyword>
<dbReference type="SUPFAM" id="SSF57625">
    <property type="entry name" value="Invertebrate chitin-binding proteins"/>
    <property type="match status" value="1"/>
</dbReference>
<dbReference type="AlphaFoldDB" id="A0A6A4VKU6"/>
<dbReference type="OrthoDB" id="6364363at2759"/>
<dbReference type="InterPro" id="IPR036508">
    <property type="entry name" value="Chitin-bd_dom_sf"/>
</dbReference>
<dbReference type="GO" id="GO:0005576">
    <property type="term" value="C:extracellular region"/>
    <property type="evidence" value="ECO:0007669"/>
    <property type="project" value="InterPro"/>
</dbReference>
<accession>A0A6A4VKU6</accession>
<feature type="chain" id="PRO_5025382285" evidence="1">
    <location>
        <begin position="21"/>
        <end position="220"/>
    </location>
</feature>
<dbReference type="SMART" id="SM00494">
    <property type="entry name" value="ChtBD2"/>
    <property type="match status" value="1"/>
</dbReference>